<dbReference type="InterPro" id="IPR013783">
    <property type="entry name" value="Ig-like_fold"/>
</dbReference>
<feature type="chain" id="PRO_5020199802" evidence="1">
    <location>
        <begin position="26"/>
        <end position="241"/>
    </location>
</feature>
<dbReference type="EMBL" id="SJOI01000001">
    <property type="protein sequence ID" value="TCL03894.1"/>
    <property type="molecule type" value="Genomic_DNA"/>
</dbReference>
<dbReference type="InterPro" id="IPR050643">
    <property type="entry name" value="Periplasmic_pilus_chap"/>
</dbReference>
<feature type="signal peptide" evidence="1">
    <location>
        <begin position="1"/>
        <end position="25"/>
    </location>
</feature>
<protein>
    <submittedName>
        <fullName evidence="3">Fimbrial chaperone protein</fullName>
    </submittedName>
</protein>
<name>A0A4R1N943_9GAMM</name>
<dbReference type="Proteomes" id="UP000294555">
    <property type="component" value="Unassembled WGS sequence"/>
</dbReference>
<evidence type="ECO:0000313" key="3">
    <source>
        <dbReference type="EMBL" id="TCL03894.1"/>
    </source>
</evidence>
<dbReference type="Pfam" id="PF00345">
    <property type="entry name" value="PapD_N"/>
    <property type="match status" value="1"/>
</dbReference>
<dbReference type="RefSeq" id="WP_132922718.1">
    <property type="nucleotide sequence ID" value="NZ_SJOI01000001.1"/>
</dbReference>
<dbReference type="PANTHER" id="PTHR30251:SF4">
    <property type="entry name" value="SLR1668 PROTEIN"/>
    <property type="match status" value="1"/>
</dbReference>
<sequence>MPSNIIFIRVLMLAVLWAIVPQASAQALAIVPIRQDLSSVHRSASFTLTNTSDKPTLIQIRGFSWIQKGNDDNFVPTSKLTVSPPFATIPPGQSQTVRLLLRDPATRDEESYRIVFDQIPDRGVNHIQLTVRFTVPVFSLSNTPAHPDVRWRIERQGNDLMLVAANQGLSHSMLANLSAATAGGESLKLAGPGMPYILAGNERRWVIKDPRHLLNTGSRVHVINPGPQDKSDQWVNVGPSN</sequence>
<evidence type="ECO:0000259" key="2">
    <source>
        <dbReference type="Pfam" id="PF00345"/>
    </source>
</evidence>
<keyword evidence="4" id="KW-1185">Reference proteome</keyword>
<reference evidence="3 4" key="1">
    <citation type="submission" date="2019-02" db="EMBL/GenBank/DDBJ databases">
        <title>Investigation of anaerobic lignin degradation for improved lignocellulosic biofuels.</title>
        <authorList>
            <person name="Deangelis K."/>
        </authorList>
    </citation>
    <scope>NUCLEOTIDE SEQUENCE [LARGE SCALE GENOMIC DNA]</scope>
    <source>
        <strain evidence="3 4">159R</strain>
    </source>
</reference>
<dbReference type="AlphaFoldDB" id="A0A4R1N943"/>
<feature type="domain" description="Pili assembly chaperone N-terminal" evidence="2">
    <location>
        <begin position="37"/>
        <end position="138"/>
    </location>
</feature>
<dbReference type="SUPFAM" id="SSF49354">
    <property type="entry name" value="PapD-like"/>
    <property type="match status" value="1"/>
</dbReference>
<dbReference type="OrthoDB" id="511700at2"/>
<organism evidence="3 4">
    <name type="scientific">Sodalis ligni</name>
    <dbReference type="NCBI Taxonomy" id="2697027"/>
    <lineage>
        <taxon>Bacteria</taxon>
        <taxon>Pseudomonadati</taxon>
        <taxon>Pseudomonadota</taxon>
        <taxon>Gammaproteobacteria</taxon>
        <taxon>Enterobacterales</taxon>
        <taxon>Bruguierivoracaceae</taxon>
        <taxon>Sodalis</taxon>
    </lineage>
</organism>
<accession>A0A4R1N943</accession>
<dbReference type="GO" id="GO:0071555">
    <property type="term" value="P:cell wall organization"/>
    <property type="evidence" value="ECO:0007669"/>
    <property type="project" value="InterPro"/>
</dbReference>
<proteinExistence type="predicted"/>
<dbReference type="InterPro" id="IPR016147">
    <property type="entry name" value="Pili_assmbl_chaperone_N"/>
</dbReference>
<gene>
    <name evidence="3" type="ORF">EZJ58_1984</name>
</gene>
<dbReference type="GO" id="GO:0030288">
    <property type="term" value="C:outer membrane-bounded periplasmic space"/>
    <property type="evidence" value="ECO:0007669"/>
    <property type="project" value="InterPro"/>
</dbReference>
<dbReference type="PANTHER" id="PTHR30251">
    <property type="entry name" value="PILUS ASSEMBLY CHAPERONE"/>
    <property type="match status" value="1"/>
</dbReference>
<evidence type="ECO:0000256" key="1">
    <source>
        <dbReference type="SAM" id="SignalP"/>
    </source>
</evidence>
<dbReference type="InterPro" id="IPR008962">
    <property type="entry name" value="PapD-like_sf"/>
</dbReference>
<evidence type="ECO:0000313" key="4">
    <source>
        <dbReference type="Proteomes" id="UP000294555"/>
    </source>
</evidence>
<keyword evidence="1" id="KW-0732">Signal</keyword>
<comment type="caution">
    <text evidence="3">The sequence shown here is derived from an EMBL/GenBank/DDBJ whole genome shotgun (WGS) entry which is preliminary data.</text>
</comment>
<dbReference type="Gene3D" id="2.60.40.10">
    <property type="entry name" value="Immunoglobulins"/>
    <property type="match status" value="1"/>
</dbReference>